<dbReference type="Proteomes" id="UP000007029">
    <property type="component" value="Plasmid pTB1"/>
</dbReference>
<proteinExistence type="predicted"/>
<evidence type="ECO:0000313" key="4">
    <source>
        <dbReference type="Proteomes" id="UP000007029"/>
    </source>
</evidence>
<feature type="domain" description="MobA/VirD2-like nuclease" evidence="2">
    <location>
        <begin position="71"/>
        <end position="166"/>
    </location>
</feature>
<sequence length="714" mass="80671">MGRQSPQALVKLINKGGANNTQGLKAQMEYLEKDGSVVLQRSEGFFGLDVDSDQKDLMAQAWGLRDTGKSYPMTSHFVVSFPIDTDPEAAARAGRAWAERMFDSGALGDRFDYYTADHRDTAHPHTHVVVARRGLENGQWLKVSRRSLINYDSMRQLQVEVAAEEGIILEATPRLARGIQDRPVPDARLRADTEGRGPTAQAPTHTEITAIATAATILEFSRQIETEATVIETTPVVAQSIARIVGLLRAGHQIAARTELNATMIEEMNDMSEQYEQARSAITDSFRNMDRDISDVADPAERVALQRQTAELRREAAVLLPDERQLQSFTVEEGAESYRGIRAEGGDPEADAIRREATEKANRIAEEAGLDPDEVAARYGQKSVSEGLARQWRMLDYERRARARDAANELPETEEEARHALEMAHSRISEAYRAAERRLERIAATFSEDGQASEQNLPQEQQQNREAVVADIEQRVSNELRDDRYTIYDPMMETEYRFNDFKEATAKAYELGASRIMQQREGDTPVAINKVDNQWPGPLEEDGPDASRFEGLIAARGMALSGEQKTLRGVQLAEELSSAVEDIESGRLSAEDAQRATILVRDTVDRFGPQIRAALDRDDTKDTPSYQSIDPEADQREADRFEQERRDAYNRIEREYDSNALEDQSRQRDKKEDLEQDRKEDLEPQRRLEREAREQLALEDRQRLQERDDDGFGL</sequence>
<evidence type="ECO:0000256" key="1">
    <source>
        <dbReference type="SAM" id="MobiDB-lite"/>
    </source>
</evidence>
<dbReference type="EMBL" id="CP000464">
    <property type="protein sequence ID" value="ABI93408.1"/>
    <property type="molecule type" value="Genomic_DNA"/>
</dbReference>
<gene>
    <name evidence="3" type="primary">virD2</name>
    <name evidence="3" type="ordered locus">RD1_A0112</name>
</gene>
<keyword evidence="3" id="KW-0378">Hydrolase</keyword>
<geneLocation type="plasmid" evidence="3 4">
    <name>pTB1</name>
</geneLocation>
<accession>Q07GJ1</accession>
<keyword evidence="4" id="KW-1185">Reference proteome</keyword>
<dbReference type="EC" id="3.1.-.-" evidence="3"/>
<dbReference type="InterPro" id="IPR005094">
    <property type="entry name" value="Endonuclease_MobA/VirD2"/>
</dbReference>
<evidence type="ECO:0000313" key="3">
    <source>
        <dbReference type="EMBL" id="ABI93408.1"/>
    </source>
</evidence>
<protein>
    <submittedName>
        <fullName evidence="3">VirD2 protein</fullName>
        <ecNumber evidence="3">3.1.-.-</ecNumber>
    </submittedName>
</protein>
<name>Q07GJ1_ROSDO</name>
<reference evidence="3 4" key="1">
    <citation type="journal article" date="2007" name="J. Bacteriol.">
        <title>The complete genome sequence of Roseobacter denitrificans reveals a mixotrophic rather than photosynthetic metabolism.</title>
        <authorList>
            <person name="Swingley W.D."/>
            <person name="Sadekar S."/>
            <person name="Mastrian S.D."/>
            <person name="Matthies H.J."/>
            <person name="Hao J."/>
            <person name="Ramos H."/>
            <person name="Acharya C.R."/>
            <person name="Conrad A.L."/>
            <person name="Taylor H.L."/>
            <person name="Dejesa L.C."/>
            <person name="Shah M.K."/>
            <person name="O'huallachain M.E."/>
            <person name="Lince M.T."/>
            <person name="Blankenship R.E."/>
            <person name="Beatty J.T."/>
            <person name="Touchman J.W."/>
        </authorList>
    </citation>
    <scope>NUCLEOTIDE SEQUENCE [LARGE SCALE GENOMIC DNA]</scope>
    <source>
        <strain evidence="4">ATCC 33942 / OCh 114</strain>
        <plasmid evidence="3 4">pTB1</plasmid>
    </source>
</reference>
<keyword evidence="3" id="KW-0614">Plasmid</keyword>
<organism evidence="3 4">
    <name type="scientific">Roseobacter denitrificans (strain ATCC 33942 / OCh 114)</name>
    <name type="common">Erythrobacter sp. (strain OCh 114)</name>
    <name type="synonym">Roseobacter denitrificans</name>
    <dbReference type="NCBI Taxonomy" id="375451"/>
    <lineage>
        <taxon>Bacteria</taxon>
        <taxon>Pseudomonadati</taxon>
        <taxon>Pseudomonadota</taxon>
        <taxon>Alphaproteobacteria</taxon>
        <taxon>Rhodobacterales</taxon>
        <taxon>Roseobacteraceae</taxon>
        <taxon>Roseobacter</taxon>
    </lineage>
</organism>
<dbReference type="GO" id="GO:0016787">
    <property type="term" value="F:hydrolase activity"/>
    <property type="evidence" value="ECO:0007669"/>
    <property type="project" value="UniProtKB-KW"/>
</dbReference>
<dbReference type="HOGENOM" id="CLU_386791_0_0_5"/>
<dbReference type="AlphaFoldDB" id="Q07GJ1"/>
<dbReference type="Pfam" id="PF03432">
    <property type="entry name" value="Relaxase"/>
    <property type="match status" value="1"/>
</dbReference>
<evidence type="ECO:0000259" key="2">
    <source>
        <dbReference type="Pfam" id="PF03432"/>
    </source>
</evidence>
<dbReference type="KEGG" id="rde:RD1_A0112"/>
<feature type="compositionally biased region" description="Basic and acidic residues" evidence="1">
    <location>
        <begin position="633"/>
        <end position="706"/>
    </location>
</feature>
<feature type="region of interest" description="Disordered" evidence="1">
    <location>
        <begin position="611"/>
        <end position="714"/>
    </location>
</feature>